<protein>
    <submittedName>
        <fullName evidence="2">Concanavalin A-like lectin/glucanase</fullName>
    </submittedName>
</protein>
<keyword evidence="2" id="KW-0430">Lectin</keyword>
<dbReference type="EMBL" id="KZ613956">
    <property type="protein sequence ID" value="PMD33433.1"/>
    <property type="molecule type" value="Genomic_DNA"/>
</dbReference>
<organism evidence="2 3">
    <name type="scientific">Hyaloscypha variabilis (strain UAMH 11265 / GT02V1 / F)</name>
    <name type="common">Meliniomyces variabilis</name>
    <dbReference type="NCBI Taxonomy" id="1149755"/>
    <lineage>
        <taxon>Eukaryota</taxon>
        <taxon>Fungi</taxon>
        <taxon>Dikarya</taxon>
        <taxon>Ascomycota</taxon>
        <taxon>Pezizomycotina</taxon>
        <taxon>Leotiomycetes</taxon>
        <taxon>Helotiales</taxon>
        <taxon>Hyaloscyphaceae</taxon>
        <taxon>Hyaloscypha</taxon>
        <taxon>Hyaloscypha variabilis</taxon>
    </lineage>
</organism>
<dbReference type="GO" id="GO:0006508">
    <property type="term" value="P:proteolysis"/>
    <property type="evidence" value="ECO:0007669"/>
    <property type="project" value="InterPro"/>
</dbReference>
<reference evidence="2 3" key="1">
    <citation type="submission" date="2016-04" db="EMBL/GenBank/DDBJ databases">
        <title>A degradative enzymes factory behind the ericoid mycorrhizal symbiosis.</title>
        <authorList>
            <consortium name="DOE Joint Genome Institute"/>
            <person name="Martino E."/>
            <person name="Morin E."/>
            <person name="Grelet G."/>
            <person name="Kuo A."/>
            <person name="Kohler A."/>
            <person name="Daghino S."/>
            <person name="Barry K."/>
            <person name="Choi C."/>
            <person name="Cichocki N."/>
            <person name="Clum A."/>
            <person name="Copeland A."/>
            <person name="Hainaut M."/>
            <person name="Haridas S."/>
            <person name="Labutti K."/>
            <person name="Lindquist E."/>
            <person name="Lipzen A."/>
            <person name="Khouja H.-R."/>
            <person name="Murat C."/>
            <person name="Ohm R."/>
            <person name="Olson A."/>
            <person name="Spatafora J."/>
            <person name="Veneault-Fourrey C."/>
            <person name="Henrissat B."/>
            <person name="Grigoriev I."/>
            <person name="Martin F."/>
            <person name="Perotto S."/>
        </authorList>
    </citation>
    <scope>NUCLEOTIDE SEQUENCE [LARGE SCALE GENOMIC DNA]</scope>
    <source>
        <strain evidence="2 3">F</strain>
    </source>
</reference>
<dbReference type="PANTHER" id="PTHR37536:SF1">
    <property type="entry name" value="ASPERGILLOPEPSIN, PUTAITVE (AFU_ORTHOLOGUE AFUA_7G01200)"/>
    <property type="match status" value="1"/>
</dbReference>
<dbReference type="InterPro" id="IPR038656">
    <property type="entry name" value="Peptidase_G1_sf"/>
</dbReference>
<sequence>MITPPPSGLTFYAVLGTFVVPLPSPSVSGPGIWGGAWVGLKEGETIVQAGACWMLTVDDSGDYTYVFSLWYEWYPAPTVYLDMAVGPGDLIDVWCEVTTTTTAFCIINNISNGVENTYEFSAPSSDSAITPNEVDWIMEGKATFANFGEITFTNCIA</sequence>
<dbReference type="Gene3D" id="2.60.120.700">
    <property type="entry name" value="Peptidase G1"/>
    <property type="match status" value="1"/>
</dbReference>
<dbReference type="Pfam" id="PF01828">
    <property type="entry name" value="Peptidase_A4"/>
    <property type="match status" value="1"/>
</dbReference>
<accession>A0A2J6R4K6</accession>
<evidence type="ECO:0000313" key="3">
    <source>
        <dbReference type="Proteomes" id="UP000235786"/>
    </source>
</evidence>
<evidence type="ECO:0000313" key="2">
    <source>
        <dbReference type="EMBL" id="PMD33433.1"/>
    </source>
</evidence>
<name>A0A2J6R4K6_HYAVF</name>
<feature type="active site" description="Proton acceptor" evidence="1">
    <location>
        <position position="139"/>
    </location>
</feature>
<dbReference type="PANTHER" id="PTHR37536">
    <property type="entry name" value="PUTATIVE (AFU_ORTHOLOGUE AFUA_3G02970)-RELATED"/>
    <property type="match status" value="1"/>
</dbReference>
<dbReference type="InterPro" id="IPR000250">
    <property type="entry name" value="Peptidase_G1"/>
</dbReference>
<dbReference type="InterPro" id="IPR013320">
    <property type="entry name" value="ConA-like_dom_sf"/>
</dbReference>
<evidence type="ECO:0000256" key="1">
    <source>
        <dbReference type="PIRSR" id="PIRSR600250-50"/>
    </source>
</evidence>
<dbReference type="SUPFAM" id="SSF49899">
    <property type="entry name" value="Concanavalin A-like lectins/glucanases"/>
    <property type="match status" value="1"/>
</dbReference>
<dbReference type="GO" id="GO:0070007">
    <property type="term" value="F:glutamic-type endopeptidase activity"/>
    <property type="evidence" value="ECO:0007669"/>
    <property type="project" value="InterPro"/>
</dbReference>
<dbReference type="STRING" id="1149755.A0A2J6R4K6"/>
<feature type="non-terminal residue" evidence="2">
    <location>
        <position position="157"/>
    </location>
</feature>
<gene>
    <name evidence="2" type="ORF">L207DRAFT_469876</name>
</gene>
<dbReference type="GO" id="GO:0030246">
    <property type="term" value="F:carbohydrate binding"/>
    <property type="evidence" value="ECO:0007669"/>
    <property type="project" value="UniProtKB-KW"/>
</dbReference>
<dbReference type="Proteomes" id="UP000235786">
    <property type="component" value="Unassembled WGS sequence"/>
</dbReference>
<dbReference type="OrthoDB" id="2862635at2759"/>
<proteinExistence type="predicted"/>
<keyword evidence="3" id="KW-1185">Reference proteome</keyword>
<dbReference type="AlphaFoldDB" id="A0A2J6R4K6"/>